<dbReference type="PANTHER" id="PTHR42648:SF28">
    <property type="entry name" value="TRANSPOSON-ENCODED PROTEIN WITH RIBONUCLEASE H-LIKE AND RETROVIRUS ZINC FINGER-LIKE DOMAINS"/>
    <property type="match status" value="1"/>
</dbReference>
<dbReference type="GO" id="GO:0051707">
    <property type="term" value="P:response to other organism"/>
    <property type="evidence" value="ECO:0007669"/>
    <property type="project" value="UniProtKB-ARBA"/>
</dbReference>
<name>Q7G3C9_ORYSJ</name>
<evidence type="ECO:0000259" key="11">
    <source>
        <dbReference type="PROSITE" id="PS50158"/>
    </source>
</evidence>
<organism evidence="13">
    <name type="scientific">Oryza sativa subsp. japonica</name>
    <name type="common">Rice</name>
    <dbReference type="NCBI Taxonomy" id="39947"/>
    <lineage>
        <taxon>Eukaryota</taxon>
        <taxon>Viridiplantae</taxon>
        <taxon>Streptophyta</taxon>
        <taxon>Embryophyta</taxon>
        <taxon>Tracheophyta</taxon>
        <taxon>Spermatophyta</taxon>
        <taxon>Magnoliopsida</taxon>
        <taxon>Liliopsida</taxon>
        <taxon>Poales</taxon>
        <taxon>Poaceae</taxon>
        <taxon>BOP clade</taxon>
        <taxon>Oryzoideae</taxon>
        <taxon>Oryzeae</taxon>
        <taxon>Oryzinae</taxon>
        <taxon>Oryza</taxon>
        <taxon>Oryza sativa</taxon>
    </lineage>
</organism>
<keyword evidence="2" id="KW-0433">Leucine-rich repeat</keyword>
<dbReference type="InterPro" id="IPR039537">
    <property type="entry name" value="Retrotran_Ty1/copia-like"/>
</dbReference>
<dbReference type="GO" id="GO:0043531">
    <property type="term" value="F:ADP binding"/>
    <property type="evidence" value="ECO:0007669"/>
    <property type="project" value="InterPro"/>
</dbReference>
<dbReference type="Gene3D" id="1.10.10.10">
    <property type="entry name" value="Winged helix-like DNA-binding domain superfamily/Winged helix DNA-binding domain"/>
    <property type="match status" value="1"/>
</dbReference>
<sequence>MAGTSSSSNTSTGGYSLMGCIKDILTLKGDNYAEWKRKLDLAFILGDVDWVLTTPCPIEPAELIRGENESDADWQKRQRDNAPLVMSYDIEQKKWSLANKKCLAVVKNTIEPTILGSIPECDAVSEYLERIKSQFTGSSKTYATQLIKQLVTERYHGGGVRDHILRMSNMASKLKPMDLGITDDFLVHLVMASLPKQFDNFIVNYNISPEKWNFEKLIANCVQEEERIKESNGCSINYVKDNKKKNHKSSPTSKAKQSQHLPQQQQFAVEKDQCLHCKKTGHYKKDCPDFLKMIMARKDELYLLSLSENVNVVSSLTKENKKRKRTPDVSSKLWHCRLGHISRGRIERLVKNEILPPLEFSDLEQCIECIKGKFVKSIKKGAKRSTGILEIIHTDICGSFPVKSVDGYDSFITFTDHYFRYGYIYPIKERSEALDKFKIFKAEVENQHDIKIKVVRSNRGGEYYGRHTPYGQVHGPFARFLLENGIVAQYSTPGEPQQNGVAERRNRTLMDMVRSMMSYSTLPLGLWMEALKTAIHILNRVPSKSMPKTPYELWTGRVPSLAHLRVWGSPAEAKVFNPNIGKLDPKTVSCHFIGYPERSKGYRFYCPNSYTKFVETRHAVFLEDEMIRGSSVVREIDLEERRVSVPAPSTQEPFFSLPADVVPAIPVIDVPAPVVTSPVATMNENEEPVIQDSTEMVATPEEELQQPQIDNVPVQETQQEPQVQDVPNVQAPRRSERVKRSAIRDDYKVYNIEELHMEDDPTSYEEAMRSARSSEWLEAMKDEMKSMKLNNVWDLEEIPKGAKTVGCKWVYKTKYDSRGNIEKFKARLVAKGFTQREGIDYNETFSPVSCKDSFRIIMALVAHYDLELHQMDVKTAFLNGDLKEKVYMAQPKGFVMKRNENMGCRLKRSIYRLKQASRQWYLKFDGTIKKFGFQENVEDNCIYSKFKNGRFIFLTLNKEFKFLSSNFDMKDLGEASYVLGIEIHRDRTKYALGLSQKTYIEKVLKKFNMYRCSATPAPIVKGEKYGASQCPRNQYELNEMKTKPYASAVGSLHLLTTIIPKLYTLISGQYNLEETIRQDIRSIKNELDMMLSAIQDYSSLLMTTRSGDGRHHHQLGAGAVQATWIEKVRTLAHQMEDCIDSYIYDQMAPHGSRRQGPARFASEVRELRSRSAELSQLNQHTLSSAAPLSTSPDELVGMEARRRELLELVNGEGQPEQQRKVISIVSFGGLGKTVLANQVYCDTDELNFSPRAWVSAAEKTAGEVLMEILQRFEVRVRDMPYFDQLSKRLREHLRNKSASYCEMFSARVNRYLIVIDDIRVEQWCNMEPAFPADHGISSRIVVTTSIQSIANACSIPKGYIYKMEKLDAECSKNLFFRSASIEECSPDIERGSESLRKKCDGLPLALICGVGYYLENDNNALARMQGLLARSYACLPCHDAKACLLYLGMFPSNYPIRRRRLLMRWLAEGLVRKRPHPRLGDAAVNNFRTFMDRNIVHPVGVSTNDEVKTCQLPGMMLEFILHRSISEGFITLVSDENVMPRYAPRRLAVQLSTAAVKDRLGPRSDLSFVRSLMVSGIASQCVLDFSRYKLLKVLDLEQCDGLTDQHLEGVSNLLLLKYLSLGGEVTMLPKKIETLSFLETLDVRRAKVDVMVFPVEAIVLPKLIHLFGKFKLFGKIEDGDDLNDARSLSVHFNECSEDIMNFSLQGACNLSTLKLQGDLHQIPPFVPSLVALTELSLTSTTLRQELLTSLTELRCLVYLKLVAQNLEGFVIKVGAFQSLQRLCMVVQNPSFLEIQDGALPQLVSLQLMYENLANLPLINIGGIKRLREVVLDSADKHAGIEGIAAVSMLLSHQHWDKLAGDELVSRAAEYLSLTVEKNAPNRNM</sequence>
<dbReference type="InterPro" id="IPR036397">
    <property type="entry name" value="RNaseH_sf"/>
</dbReference>
<evidence type="ECO:0000256" key="3">
    <source>
        <dbReference type="ARBA" id="ARBA00022723"/>
    </source>
</evidence>
<dbReference type="PANTHER" id="PTHR42648">
    <property type="entry name" value="TRANSPOSASE, PUTATIVE-RELATED"/>
    <property type="match status" value="1"/>
</dbReference>
<evidence type="ECO:0000256" key="9">
    <source>
        <dbReference type="PROSITE-ProRule" id="PRU00047"/>
    </source>
</evidence>
<dbReference type="InterPro" id="IPR012337">
    <property type="entry name" value="RNaseH-like_sf"/>
</dbReference>
<dbReference type="Pfam" id="PF25597">
    <property type="entry name" value="SH3_retrovirus"/>
    <property type="match status" value="1"/>
</dbReference>
<dbReference type="SMART" id="SM00343">
    <property type="entry name" value="ZnF_C2HC"/>
    <property type="match status" value="1"/>
</dbReference>
<gene>
    <name evidence="13" type="ordered locus">LOC_Os10g21950</name>
</gene>
<dbReference type="PROSITE" id="PS50158">
    <property type="entry name" value="ZF_CCHC"/>
    <property type="match status" value="1"/>
</dbReference>
<reference evidence="13" key="1">
    <citation type="journal article" date="2003" name="Science">
        <title>In-depth view of structure, activity, and evolution of rice chromosome 10.</title>
        <authorList>
            <consortium name="Rice Chromosome 10 Sequencing Consortium"/>
        </authorList>
    </citation>
    <scope>NUCLEOTIDE SEQUENCE [LARGE SCALE GENOMIC DNA]</scope>
</reference>
<evidence type="ECO:0000256" key="2">
    <source>
        <dbReference type="ARBA" id="ARBA00022614"/>
    </source>
</evidence>
<keyword evidence="9" id="KW-0863">Zinc-finger</keyword>
<dbReference type="SUPFAM" id="SSF56672">
    <property type="entry name" value="DNA/RNA polymerases"/>
    <property type="match status" value="1"/>
</dbReference>
<keyword evidence="9" id="KW-0862">Zinc</keyword>
<dbReference type="InterPro" id="IPR036875">
    <property type="entry name" value="Znf_CCHC_sf"/>
</dbReference>
<comment type="similarity">
    <text evidence="1">Belongs to the disease resistance NB-LRR family.</text>
</comment>
<dbReference type="GO" id="GO:0015074">
    <property type="term" value="P:DNA integration"/>
    <property type="evidence" value="ECO:0007669"/>
    <property type="project" value="InterPro"/>
</dbReference>
<keyword evidence="8" id="KW-0175">Coiled coil</keyword>
<proteinExistence type="inferred from homology"/>
<dbReference type="InterPro" id="IPR032675">
    <property type="entry name" value="LRR_dom_sf"/>
</dbReference>
<dbReference type="GO" id="GO:0016787">
    <property type="term" value="F:hydrolase activity"/>
    <property type="evidence" value="ECO:0007669"/>
    <property type="project" value="UniProtKB-KW"/>
</dbReference>
<dbReference type="Pfam" id="PF18052">
    <property type="entry name" value="Rx_N"/>
    <property type="match status" value="1"/>
</dbReference>
<dbReference type="GO" id="GO:0006952">
    <property type="term" value="P:defense response"/>
    <property type="evidence" value="ECO:0007669"/>
    <property type="project" value="UniProtKB-KW"/>
</dbReference>
<keyword evidence="5" id="KW-0547">Nucleotide-binding</keyword>
<dbReference type="Gene3D" id="4.10.60.10">
    <property type="entry name" value="Zinc finger, CCHC-type"/>
    <property type="match status" value="1"/>
</dbReference>
<dbReference type="InterPro" id="IPR002182">
    <property type="entry name" value="NB-ARC"/>
</dbReference>
<keyword evidence="7" id="KW-0611">Plant defense</keyword>
<dbReference type="Pfam" id="PF07727">
    <property type="entry name" value="RVT_2"/>
    <property type="match status" value="1"/>
</dbReference>
<evidence type="ECO:0000313" key="13">
    <source>
        <dbReference type="EMBL" id="AAP53325.2"/>
    </source>
</evidence>
<feature type="domain" description="CCHC-type" evidence="11">
    <location>
        <begin position="274"/>
        <end position="289"/>
    </location>
</feature>
<dbReference type="InterPro" id="IPR001878">
    <property type="entry name" value="Znf_CCHC"/>
</dbReference>
<keyword evidence="3" id="KW-0479">Metal-binding</keyword>
<dbReference type="PRINTS" id="PR00364">
    <property type="entry name" value="DISEASERSIST"/>
</dbReference>
<dbReference type="InterPro" id="IPR041118">
    <property type="entry name" value="Rx_N"/>
</dbReference>
<dbReference type="GO" id="GO:0003676">
    <property type="term" value="F:nucleic acid binding"/>
    <property type="evidence" value="ECO:0007669"/>
    <property type="project" value="InterPro"/>
</dbReference>
<dbReference type="Pfam" id="PF13976">
    <property type="entry name" value="gag_pre-integrs"/>
    <property type="match status" value="1"/>
</dbReference>
<dbReference type="InterPro" id="IPR013103">
    <property type="entry name" value="RVT_2"/>
</dbReference>
<dbReference type="EMBL" id="DP000086">
    <property type="protein sequence ID" value="AAP53325.2"/>
    <property type="molecule type" value="Genomic_DNA"/>
</dbReference>
<dbReference type="Gene3D" id="3.30.420.10">
    <property type="entry name" value="Ribonuclease H-like superfamily/Ribonuclease H"/>
    <property type="match status" value="1"/>
</dbReference>
<dbReference type="Pfam" id="PF14223">
    <property type="entry name" value="Retrotran_gag_2"/>
    <property type="match status" value="1"/>
</dbReference>
<dbReference type="Pfam" id="PF23559">
    <property type="entry name" value="WHD_DRP"/>
    <property type="match status" value="1"/>
</dbReference>
<dbReference type="InterPro" id="IPR058922">
    <property type="entry name" value="WHD_DRP"/>
</dbReference>
<dbReference type="SUPFAM" id="SSF53098">
    <property type="entry name" value="Ribonuclease H-like"/>
    <property type="match status" value="1"/>
</dbReference>
<accession>Q7G3C9</accession>
<dbReference type="InterPro" id="IPR001584">
    <property type="entry name" value="Integrase_cat-core"/>
</dbReference>
<dbReference type="SUPFAM" id="SSF52058">
    <property type="entry name" value="L domain-like"/>
    <property type="match status" value="1"/>
</dbReference>
<keyword evidence="4" id="KW-0677">Repeat</keyword>
<feature type="compositionally biased region" description="Polar residues" evidence="10">
    <location>
        <begin position="249"/>
        <end position="263"/>
    </location>
</feature>
<dbReference type="Gene3D" id="1.20.5.4130">
    <property type="match status" value="1"/>
</dbReference>
<evidence type="ECO:0000256" key="7">
    <source>
        <dbReference type="ARBA" id="ARBA00022821"/>
    </source>
</evidence>
<reference evidence="13" key="3">
    <citation type="submission" date="2006-07" db="EMBL/GenBank/DDBJ databases">
        <authorList>
            <person name="Buell R."/>
        </authorList>
    </citation>
    <scope>NUCLEOTIDE SEQUENCE</scope>
</reference>
<dbReference type="InterPro" id="IPR025724">
    <property type="entry name" value="GAG-pre-integrase_dom"/>
</dbReference>
<feature type="region of interest" description="Disordered" evidence="10">
    <location>
        <begin position="239"/>
        <end position="263"/>
    </location>
</feature>
<dbReference type="InterPro" id="IPR055414">
    <property type="entry name" value="LRR_R13L4/SHOC2-like"/>
</dbReference>
<dbReference type="SUPFAM" id="SSF52540">
    <property type="entry name" value="P-loop containing nucleoside triphosphate hydrolases"/>
    <property type="match status" value="1"/>
</dbReference>
<evidence type="ECO:0000256" key="8">
    <source>
        <dbReference type="ARBA" id="ARBA00023054"/>
    </source>
</evidence>
<dbReference type="Pfam" id="PF00931">
    <property type="entry name" value="NB-ARC"/>
    <property type="match status" value="1"/>
</dbReference>
<dbReference type="Gene3D" id="3.40.50.300">
    <property type="entry name" value="P-loop containing nucleotide triphosphate hydrolases"/>
    <property type="match status" value="1"/>
</dbReference>
<evidence type="ECO:0000256" key="10">
    <source>
        <dbReference type="SAM" id="MobiDB-lite"/>
    </source>
</evidence>
<protein>
    <submittedName>
        <fullName evidence="13">Retrotransposon protein, putative, Ty1-copia subclass</fullName>
    </submittedName>
</protein>
<dbReference type="InterPro" id="IPR036388">
    <property type="entry name" value="WH-like_DNA-bd_sf"/>
</dbReference>
<dbReference type="InterPro" id="IPR057670">
    <property type="entry name" value="SH3_retrovirus"/>
</dbReference>
<evidence type="ECO:0000256" key="4">
    <source>
        <dbReference type="ARBA" id="ARBA00022737"/>
    </source>
</evidence>
<keyword evidence="6" id="KW-0378">Hydrolase</keyword>
<dbReference type="InterPro" id="IPR027417">
    <property type="entry name" value="P-loop_NTPase"/>
</dbReference>
<evidence type="ECO:0000259" key="12">
    <source>
        <dbReference type="PROSITE" id="PS50994"/>
    </source>
</evidence>
<dbReference type="Pfam" id="PF23598">
    <property type="entry name" value="LRR_14"/>
    <property type="match status" value="2"/>
</dbReference>
<evidence type="ECO:0000256" key="6">
    <source>
        <dbReference type="ARBA" id="ARBA00022801"/>
    </source>
</evidence>
<feature type="domain" description="Integrase catalytic" evidence="12">
    <location>
        <begin position="383"/>
        <end position="558"/>
    </location>
</feature>
<dbReference type="GO" id="GO:0008270">
    <property type="term" value="F:zinc ion binding"/>
    <property type="evidence" value="ECO:0007669"/>
    <property type="project" value="UniProtKB-KW"/>
</dbReference>
<evidence type="ECO:0000256" key="1">
    <source>
        <dbReference type="ARBA" id="ARBA00008894"/>
    </source>
</evidence>
<dbReference type="InterPro" id="IPR043502">
    <property type="entry name" value="DNA/RNA_pol_sf"/>
</dbReference>
<dbReference type="Gene3D" id="3.80.10.10">
    <property type="entry name" value="Ribonuclease Inhibitor"/>
    <property type="match status" value="1"/>
</dbReference>
<reference evidence="13" key="2">
    <citation type="submission" date="2003-05" db="EMBL/GenBank/DDBJ databases">
        <authorList>
            <person name="Buell C.R."/>
            <person name="Wing R.A."/>
            <person name="McCombie W.R."/>
            <person name="Messing J."/>
            <person name="Yuan Q."/>
            <person name="Ouyang S."/>
        </authorList>
    </citation>
    <scope>NUCLEOTIDE SEQUENCE</scope>
</reference>
<dbReference type="SUPFAM" id="SSF57756">
    <property type="entry name" value="Retrovirus zinc finger-like domains"/>
    <property type="match status" value="1"/>
</dbReference>
<evidence type="ECO:0000256" key="5">
    <source>
        <dbReference type="ARBA" id="ARBA00022741"/>
    </source>
</evidence>
<dbReference type="PROSITE" id="PS50994">
    <property type="entry name" value="INTEGRASE"/>
    <property type="match status" value="1"/>
</dbReference>